<dbReference type="GO" id="GO:0008641">
    <property type="term" value="F:ubiquitin-like modifier activating enzyme activity"/>
    <property type="evidence" value="ECO:0007669"/>
    <property type="project" value="InterPro"/>
</dbReference>
<dbReference type="EMBL" id="HBUF01626905">
    <property type="protein sequence ID" value="CAG6782340.1"/>
    <property type="molecule type" value="Transcribed_RNA"/>
</dbReference>
<dbReference type="EMBL" id="HBUF01626906">
    <property type="protein sequence ID" value="CAG6782343.1"/>
    <property type="molecule type" value="Transcribed_RNA"/>
</dbReference>
<name>A0A8D9BBU3_9HEMI</name>
<accession>A0A8D9BBU3</accession>
<dbReference type="InterPro" id="IPR035985">
    <property type="entry name" value="Ubiquitin-activating_enz"/>
</dbReference>
<sequence length="220" mass="25013">MRFATGCNVDQLIKIDESCRSKSTEDPIKLFTADVFGMFGYAFADLQQYKWFKEKSLEEEKVNYSPLKDIVNIDLKSDEEFKKIALKNPVYLLFLVVQKFHQSQGRYPLPEHRAEDIETLKSTRSSLLEPLTQDPVAVLPDEYFTNIFSKLAPVCAITAGIVCQEVTAAISQKQVLFNNMFLFSPTTHIGYFFKATSSSAPEDTKSTTHITNIEMVDEIL</sequence>
<reference evidence="1" key="1">
    <citation type="submission" date="2021-05" db="EMBL/GenBank/DDBJ databases">
        <authorList>
            <person name="Alioto T."/>
            <person name="Alioto T."/>
            <person name="Gomez Garrido J."/>
        </authorList>
    </citation>
    <scope>NUCLEOTIDE SEQUENCE</scope>
</reference>
<dbReference type="SUPFAM" id="SSF69572">
    <property type="entry name" value="Activating enzymes of the ubiquitin-like proteins"/>
    <property type="match status" value="1"/>
</dbReference>
<evidence type="ECO:0000313" key="1">
    <source>
        <dbReference type="EMBL" id="CAG6782343.1"/>
    </source>
</evidence>
<organism evidence="1">
    <name type="scientific">Cacopsylla melanoneura</name>
    <dbReference type="NCBI Taxonomy" id="428564"/>
    <lineage>
        <taxon>Eukaryota</taxon>
        <taxon>Metazoa</taxon>
        <taxon>Ecdysozoa</taxon>
        <taxon>Arthropoda</taxon>
        <taxon>Hexapoda</taxon>
        <taxon>Insecta</taxon>
        <taxon>Pterygota</taxon>
        <taxon>Neoptera</taxon>
        <taxon>Paraneoptera</taxon>
        <taxon>Hemiptera</taxon>
        <taxon>Sternorrhyncha</taxon>
        <taxon>Psylloidea</taxon>
        <taxon>Psyllidae</taxon>
        <taxon>Psyllinae</taxon>
        <taxon>Cacopsylla</taxon>
    </lineage>
</organism>
<protein>
    <submittedName>
        <fullName evidence="1">SUMO-activating enzyme subunit 1</fullName>
    </submittedName>
</protein>
<dbReference type="AlphaFoldDB" id="A0A8D9BBU3"/>
<proteinExistence type="predicted"/>
<dbReference type="Gene3D" id="3.40.50.12550">
    <property type="entry name" value="Ubiquitin-activating enzyme E1, inactive adenylation domain, subdomain 2"/>
    <property type="match status" value="1"/>
</dbReference>